<dbReference type="GO" id="GO:0005886">
    <property type="term" value="C:plasma membrane"/>
    <property type="evidence" value="ECO:0007669"/>
    <property type="project" value="TreeGrafter"/>
</dbReference>
<dbReference type="SUPFAM" id="SSF52540">
    <property type="entry name" value="P-loop containing nucleoside triphosphate hydrolases"/>
    <property type="match status" value="1"/>
</dbReference>
<keyword evidence="3" id="KW-0547">Nucleotide-binding</keyword>
<dbReference type="OrthoDB" id="7375490at2"/>
<name>W9H4B9_9PROT</name>
<dbReference type="GO" id="GO:0005524">
    <property type="term" value="F:ATP binding"/>
    <property type="evidence" value="ECO:0007669"/>
    <property type="project" value="UniProtKB-KW"/>
</dbReference>
<dbReference type="FunFam" id="3.40.50.300:FF:000032">
    <property type="entry name" value="Export ABC transporter ATP-binding protein"/>
    <property type="match status" value="1"/>
</dbReference>
<dbReference type="Pfam" id="PF00005">
    <property type="entry name" value="ABC_tran"/>
    <property type="match status" value="1"/>
</dbReference>
<proteinExistence type="inferred from homology"/>
<keyword evidence="8" id="KW-1185">Reference proteome</keyword>
<dbReference type="GO" id="GO:0089705">
    <property type="term" value="P:protein localization to outer membrane"/>
    <property type="evidence" value="ECO:0007669"/>
    <property type="project" value="TreeGrafter"/>
</dbReference>
<dbReference type="AlphaFoldDB" id="W9H4B9"/>
<comment type="caution">
    <text evidence="7">The sequence shown here is derived from an EMBL/GenBank/DDBJ whole genome shotgun (WGS) entry which is preliminary data.</text>
</comment>
<dbReference type="GO" id="GO:0098796">
    <property type="term" value="C:membrane protein complex"/>
    <property type="evidence" value="ECO:0007669"/>
    <property type="project" value="UniProtKB-ARBA"/>
</dbReference>
<evidence type="ECO:0000256" key="5">
    <source>
        <dbReference type="ARBA" id="ARBA00038388"/>
    </source>
</evidence>
<protein>
    <submittedName>
        <fullName evidence="7">ATP-binding protein</fullName>
    </submittedName>
</protein>
<feature type="domain" description="ABC transporter" evidence="6">
    <location>
        <begin position="13"/>
        <end position="235"/>
    </location>
</feature>
<dbReference type="Proteomes" id="UP000019486">
    <property type="component" value="Unassembled WGS sequence"/>
</dbReference>
<evidence type="ECO:0000313" key="7">
    <source>
        <dbReference type="EMBL" id="EWY41070.1"/>
    </source>
</evidence>
<keyword evidence="2" id="KW-0472">Membrane</keyword>
<dbReference type="GO" id="GO:0016887">
    <property type="term" value="F:ATP hydrolysis activity"/>
    <property type="evidence" value="ECO:0007669"/>
    <property type="project" value="InterPro"/>
</dbReference>
<evidence type="ECO:0000256" key="2">
    <source>
        <dbReference type="ARBA" id="ARBA00022519"/>
    </source>
</evidence>
<dbReference type="CDD" id="cd03255">
    <property type="entry name" value="ABC_MJ0796_LolCDE_FtsE"/>
    <property type="match status" value="1"/>
</dbReference>
<dbReference type="PROSITE" id="PS00211">
    <property type="entry name" value="ABC_TRANSPORTER_1"/>
    <property type="match status" value="1"/>
</dbReference>
<evidence type="ECO:0000256" key="3">
    <source>
        <dbReference type="ARBA" id="ARBA00022741"/>
    </source>
</evidence>
<accession>W9H4B9</accession>
<reference evidence="7 8" key="1">
    <citation type="submission" date="2013-08" db="EMBL/GenBank/DDBJ databases">
        <title>The genome sequence of Skermanella stibiiresistens.</title>
        <authorList>
            <person name="Zhu W."/>
            <person name="Wang G."/>
        </authorList>
    </citation>
    <scope>NUCLEOTIDE SEQUENCE [LARGE SCALE GENOMIC DNA]</scope>
    <source>
        <strain evidence="7 8">SB22</strain>
    </source>
</reference>
<evidence type="ECO:0000256" key="1">
    <source>
        <dbReference type="ARBA" id="ARBA00022448"/>
    </source>
</evidence>
<organism evidence="7 8">
    <name type="scientific">Skermanella stibiiresistens SB22</name>
    <dbReference type="NCBI Taxonomy" id="1385369"/>
    <lineage>
        <taxon>Bacteria</taxon>
        <taxon>Pseudomonadati</taxon>
        <taxon>Pseudomonadota</taxon>
        <taxon>Alphaproteobacteria</taxon>
        <taxon>Rhodospirillales</taxon>
        <taxon>Azospirillaceae</taxon>
        <taxon>Skermanella</taxon>
    </lineage>
</organism>
<gene>
    <name evidence="7" type="ORF">N825_30820</name>
</gene>
<evidence type="ECO:0000259" key="6">
    <source>
        <dbReference type="PROSITE" id="PS50893"/>
    </source>
</evidence>
<keyword evidence="2" id="KW-1003">Cell membrane</keyword>
<dbReference type="EMBL" id="AVFL01000005">
    <property type="protein sequence ID" value="EWY41070.1"/>
    <property type="molecule type" value="Genomic_DNA"/>
</dbReference>
<dbReference type="InterPro" id="IPR003439">
    <property type="entry name" value="ABC_transporter-like_ATP-bd"/>
</dbReference>
<dbReference type="InterPro" id="IPR003593">
    <property type="entry name" value="AAA+_ATPase"/>
</dbReference>
<dbReference type="Gene3D" id="3.40.50.300">
    <property type="entry name" value="P-loop containing nucleotide triphosphate hydrolases"/>
    <property type="match status" value="1"/>
</dbReference>
<sequence length="235" mass="24936">MTAAPPVTKAPVIKARGVGRVLPGPVPVTLLDGIDLSIGEGEFVAITGPSGSGKSSLLYLLGLLDRPTSGSILLDGRDTARADAAELAGLRLVKLGFVFQFHFLLPEFTVLGNVMIPMRKLGGGSDAELRRRAEGLLEDLGLGDQMTKLPTQLSGGQRQRVAIARALANRPRVILADEPTGNLDTKSAQTVFDIFARLARETGTTVITVTHDEGLAAQTNRRVQLVDGRLVTHKS</sequence>
<keyword evidence="4 7" id="KW-0067">ATP-binding</keyword>
<keyword evidence="1" id="KW-0813">Transport</keyword>
<dbReference type="PANTHER" id="PTHR24220">
    <property type="entry name" value="IMPORT ATP-BINDING PROTEIN"/>
    <property type="match status" value="1"/>
</dbReference>
<dbReference type="SMART" id="SM00382">
    <property type="entry name" value="AAA"/>
    <property type="match status" value="1"/>
</dbReference>
<dbReference type="PROSITE" id="PS50893">
    <property type="entry name" value="ABC_TRANSPORTER_2"/>
    <property type="match status" value="1"/>
</dbReference>
<dbReference type="GO" id="GO:0044874">
    <property type="term" value="P:lipoprotein localization to outer membrane"/>
    <property type="evidence" value="ECO:0007669"/>
    <property type="project" value="TreeGrafter"/>
</dbReference>
<dbReference type="PANTHER" id="PTHR24220:SF689">
    <property type="entry name" value="LIPOPROTEIN-RELEASING SYSTEM ATP-BINDING PROTEIN LOLD"/>
    <property type="match status" value="1"/>
</dbReference>
<dbReference type="InterPro" id="IPR015854">
    <property type="entry name" value="ABC_transpr_LolD-like"/>
</dbReference>
<dbReference type="InterPro" id="IPR027417">
    <property type="entry name" value="P-loop_NTPase"/>
</dbReference>
<dbReference type="InterPro" id="IPR017911">
    <property type="entry name" value="MacB-like_ATP-bd"/>
</dbReference>
<evidence type="ECO:0000256" key="4">
    <source>
        <dbReference type="ARBA" id="ARBA00022840"/>
    </source>
</evidence>
<dbReference type="GO" id="GO:0022857">
    <property type="term" value="F:transmembrane transporter activity"/>
    <property type="evidence" value="ECO:0007669"/>
    <property type="project" value="TreeGrafter"/>
</dbReference>
<comment type="similarity">
    <text evidence="5">Belongs to the ABC transporter superfamily. Macrolide exporter (TC 3.A.1.122) family.</text>
</comment>
<dbReference type="InterPro" id="IPR017871">
    <property type="entry name" value="ABC_transporter-like_CS"/>
</dbReference>
<keyword evidence="2" id="KW-0997">Cell inner membrane</keyword>
<evidence type="ECO:0000313" key="8">
    <source>
        <dbReference type="Proteomes" id="UP000019486"/>
    </source>
</evidence>
<dbReference type="STRING" id="1385369.N825_30820"/>
<dbReference type="RefSeq" id="WP_037449868.1">
    <property type="nucleotide sequence ID" value="NZ_AVFL01000005.1"/>
</dbReference>